<proteinExistence type="predicted"/>
<evidence type="ECO:0000313" key="2">
    <source>
        <dbReference type="Proteomes" id="UP000006265"/>
    </source>
</evidence>
<name>K5BG58_MYCHD</name>
<reference evidence="1 2" key="1">
    <citation type="journal article" date="2012" name="J. Bacteriol.">
        <title>Genome sequence of Mycobacterium hassiacum DSM 44199, a rare source of heat-stable mycobacterial proteins.</title>
        <authorList>
            <person name="Tiago I."/>
            <person name="Maranha A."/>
            <person name="Mendes V."/>
            <person name="Alarico S."/>
            <person name="Moynihan P.J."/>
            <person name="Clarke A.J."/>
            <person name="Macedo-Ribeiro S."/>
            <person name="Pereira P.J."/>
            <person name="Empadinhas N."/>
        </authorList>
    </citation>
    <scope>NUCLEOTIDE SEQUENCE [LARGE SCALE GENOMIC DNA]</scope>
    <source>
        <strain evidence="2">DSM 44199 / CIP 105218 / JCM 12690 / 3849</strain>
    </source>
</reference>
<dbReference type="SUPFAM" id="SSF54427">
    <property type="entry name" value="NTF2-like"/>
    <property type="match status" value="1"/>
</dbReference>
<dbReference type="Pfam" id="PF12680">
    <property type="entry name" value="SnoaL_2"/>
    <property type="match status" value="1"/>
</dbReference>
<dbReference type="InterPro" id="IPR032710">
    <property type="entry name" value="NTF2-like_dom_sf"/>
</dbReference>
<dbReference type="STRING" id="1122247.GCA_000379865_04438"/>
<dbReference type="EMBL" id="AMRA01000038">
    <property type="protein sequence ID" value="EKF24497.1"/>
    <property type="molecule type" value="Genomic_DNA"/>
</dbReference>
<organism evidence="1 2">
    <name type="scientific">Mycolicibacterium hassiacum (strain DSM 44199 / CIP 105218 / JCM 12690 / 3849)</name>
    <name type="common">Mycobacterium hassiacum</name>
    <dbReference type="NCBI Taxonomy" id="1122247"/>
    <lineage>
        <taxon>Bacteria</taxon>
        <taxon>Bacillati</taxon>
        <taxon>Actinomycetota</taxon>
        <taxon>Actinomycetes</taxon>
        <taxon>Mycobacteriales</taxon>
        <taxon>Mycobacteriaceae</taxon>
        <taxon>Mycolicibacterium</taxon>
    </lineage>
</organism>
<accession>K5BG58</accession>
<dbReference type="RefSeq" id="WP_005626021.1">
    <property type="nucleotide sequence ID" value="NZ_AMRA01000038.1"/>
</dbReference>
<dbReference type="PATRIC" id="fig|1122247.3.peg.1375"/>
<dbReference type="Gene3D" id="3.10.450.50">
    <property type="match status" value="1"/>
</dbReference>
<protein>
    <submittedName>
        <fullName evidence="1">SnoaL-like domain protein</fullName>
    </submittedName>
</protein>
<sequence length="128" mass="14297">MTATDISEVADRLFRAIEAGDIATVSELFSDDIAVWRTGDRDRNKQRALRVIDWFIGATTARRYEVLDRRIFDGGFVQQHILHARGHGGGSIAMRVCLVIDVDEAGRITRIAEYLDPADLTPLLDSNP</sequence>
<keyword evidence="2" id="KW-1185">Reference proteome</keyword>
<evidence type="ECO:0000313" key="1">
    <source>
        <dbReference type="EMBL" id="EKF24497.1"/>
    </source>
</evidence>
<comment type="caution">
    <text evidence="1">The sequence shown here is derived from an EMBL/GenBank/DDBJ whole genome shotgun (WGS) entry which is preliminary data.</text>
</comment>
<dbReference type="eggNOG" id="COG3631">
    <property type="taxonomic scope" value="Bacteria"/>
</dbReference>
<dbReference type="OrthoDB" id="7207122at2"/>
<dbReference type="InterPro" id="IPR037401">
    <property type="entry name" value="SnoaL-like"/>
</dbReference>
<dbReference type="AlphaFoldDB" id="K5BG58"/>
<dbReference type="Proteomes" id="UP000006265">
    <property type="component" value="Unassembled WGS sequence"/>
</dbReference>
<gene>
    <name evidence="1" type="ORF">C731_1432</name>
</gene>